<dbReference type="Pfam" id="PF13561">
    <property type="entry name" value="adh_short_C2"/>
    <property type="match status" value="1"/>
</dbReference>
<dbReference type="FunFam" id="3.40.50.720:FF:000084">
    <property type="entry name" value="Short-chain dehydrogenase reductase"/>
    <property type="match status" value="1"/>
</dbReference>
<dbReference type="InterPro" id="IPR052388">
    <property type="entry name" value="Peroxisomal_t2-enoyl-CoA_red"/>
</dbReference>
<sequence length="291" mass="30335">MAEQESGAREPAEFGLDDAALAAHPTVYAADAFAGRTVLVSGGAGGIGRAAAWLLGRLGARVVLAGRNAEKLEGARTAMAAHGLYVRTAVVDIREPESVAALFARVAAEAGGIDMLINSAGGQFPQAAIDFSAKGWNTVINTNLNGTWHMMQAAARAWRDAGRAGSIVNIVVVTTHGLHGVAHTIAARAGVIGLSQALAVEWAPLDIRINCIAPGVIETPGWRVYDPKAVAAYPRSNPMMRNGSTWEVAEACAYLGGPAGGFVTGEVLHVAGGSQLWGETWTIEKPDYFRV</sequence>
<evidence type="ECO:0000256" key="16">
    <source>
        <dbReference type="ARBA" id="ARBA00047570"/>
    </source>
</evidence>
<keyword evidence="10" id="KW-0576">Peroxisome</keyword>
<protein>
    <recommendedName>
        <fullName evidence="15">Peroxisomal trans-2-enoyl-CoA reductase</fullName>
        <ecNumber evidence="14">1.3.1.38</ecNumber>
    </recommendedName>
</protein>
<feature type="domain" description="Ketoreductase" evidence="22">
    <location>
        <begin position="36"/>
        <end position="176"/>
    </location>
</feature>
<dbReference type="EMBL" id="BMCT01000001">
    <property type="protein sequence ID" value="GGF52493.1"/>
    <property type="molecule type" value="Genomic_DNA"/>
</dbReference>
<dbReference type="PANTHER" id="PTHR24317">
    <property type="entry name" value="PEROXISOMAL TRANS-2-ENOYL-COA REDUCTASE"/>
    <property type="match status" value="1"/>
</dbReference>
<dbReference type="EC" id="1.3.1.38" evidence="14"/>
<gene>
    <name evidence="23" type="ORF">GCM10007301_09980</name>
</gene>
<evidence type="ECO:0000256" key="20">
    <source>
        <dbReference type="ARBA" id="ARBA00049386"/>
    </source>
</evidence>
<dbReference type="RefSeq" id="WP_188575939.1">
    <property type="nucleotide sequence ID" value="NZ_BMCT01000001.1"/>
</dbReference>
<comment type="similarity">
    <text evidence="3">Belongs to the short-chain dehydrogenases/reductases (SDR) family.</text>
</comment>
<evidence type="ECO:0000313" key="24">
    <source>
        <dbReference type="Proteomes" id="UP000606044"/>
    </source>
</evidence>
<comment type="pathway">
    <text evidence="2">Lipid metabolism.</text>
</comment>
<keyword evidence="7" id="KW-0521">NADP</keyword>
<evidence type="ECO:0000256" key="15">
    <source>
        <dbReference type="ARBA" id="ARBA00041063"/>
    </source>
</evidence>
<evidence type="ECO:0000256" key="5">
    <source>
        <dbReference type="ARBA" id="ARBA00022553"/>
    </source>
</evidence>
<comment type="catalytic activity">
    <reaction evidence="19">
        <text>a (2E)-enoyl-CoA + NADPH + H(+) = a 2,3-saturated acyl-CoA + NADP(+)</text>
        <dbReference type="Rhea" id="RHEA:33763"/>
        <dbReference type="ChEBI" id="CHEBI:15378"/>
        <dbReference type="ChEBI" id="CHEBI:57783"/>
        <dbReference type="ChEBI" id="CHEBI:58349"/>
        <dbReference type="ChEBI" id="CHEBI:58856"/>
        <dbReference type="ChEBI" id="CHEBI:65111"/>
        <dbReference type="EC" id="1.3.1.38"/>
    </reaction>
    <physiologicalReaction direction="left-to-right" evidence="19">
        <dbReference type="Rhea" id="RHEA:33764"/>
    </physiologicalReaction>
</comment>
<dbReference type="SMART" id="SM00822">
    <property type="entry name" value="PKS_KR"/>
    <property type="match status" value="1"/>
</dbReference>
<comment type="subcellular location">
    <subcellularLocation>
        <location evidence="1">Peroxisome</location>
    </subcellularLocation>
</comment>
<proteinExistence type="inferred from homology"/>
<evidence type="ECO:0000256" key="17">
    <source>
        <dbReference type="ARBA" id="ARBA00048686"/>
    </source>
</evidence>
<evidence type="ECO:0000313" key="23">
    <source>
        <dbReference type="EMBL" id="GGF52493.1"/>
    </source>
</evidence>
<keyword evidence="4" id="KW-0444">Lipid biosynthesis</keyword>
<evidence type="ECO:0000256" key="11">
    <source>
        <dbReference type="ARBA" id="ARBA00023160"/>
    </source>
</evidence>
<comment type="catalytic activity">
    <reaction evidence="18">
        <text>(2E)-hexenoyl-CoA + NADPH + H(+) = hexanoyl-CoA + NADP(+)</text>
        <dbReference type="Rhea" id="RHEA:44956"/>
        <dbReference type="ChEBI" id="CHEBI:15378"/>
        <dbReference type="ChEBI" id="CHEBI:57783"/>
        <dbReference type="ChEBI" id="CHEBI:58349"/>
        <dbReference type="ChEBI" id="CHEBI:62077"/>
        <dbReference type="ChEBI" id="CHEBI:62620"/>
    </reaction>
    <physiologicalReaction direction="left-to-right" evidence="18">
        <dbReference type="Rhea" id="RHEA:44957"/>
    </physiologicalReaction>
</comment>
<dbReference type="PRINTS" id="PR00080">
    <property type="entry name" value="SDRFAMILY"/>
</dbReference>
<evidence type="ECO:0000256" key="3">
    <source>
        <dbReference type="ARBA" id="ARBA00006484"/>
    </source>
</evidence>
<comment type="subunit">
    <text evidence="13">Interacts with PEX5, probably required to target it into peroxisomes.</text>
</comment>
<reference evidence="23" key="2">
    <citation type="submission" date="2020-09" db="EMBL/GenBank/DDBJ databases">
        <authorList>
            <person name="Sun Q."/>
            <person name="Sedlacek I."/>
        </authorList>
    </citation>
    <scope>NUCLEOTIDE SEQUENCE</scope>
    <source>
        <strain evidence="23">CCM 7897</strain>
    </source>
</reference>
<dbReference type="PANTHER" id="PTHR24317:SF7">
    <property type="entry name" value="PEROXISOMAL TRANS-2-ENOYL-COA REDUCTASE"/>
    <property type="match status" value="1"/>
</dbReference>
<dbReference type="SUPFAM" id="SSF51735">
    <property type="entry name" value="NAD(P)-binding Rossmann-fold domains"/>
    <property type="match status" value="1"/>
</dbReference>
<dbReference type="GO" id="GO:0006633">
    <property type="term" value="P:fatty acid biosynthetic process"/>
    <property type="evidence" value="ECO:0007669"/>
    <property type="project" value="UniProtKB-KW"/>
</dbReference>
<comment type="catalytic activity">
    <reaction evidence="16">
        <text>(2E)-dodecenoyl-CoA + NADPH + H(+) = dodecanoyl-CoA + NADP(+)</text>
        <dbReference type="Rhea" id="RHEA:44964"/>
        <dbReference type="ChEBI" id="CHEBI:15378"/>
        <dbReference type="ChEBI" id="CHEBI:57330"/>
        <dbReference type="ChEBI" id="CHEBI:57375"/>
        <dbReference type="ChEBI" id="CHEBI:57783"/>
        <dbReference type="ChEBI" id="CHEBI:58349"/>
    </reaction>
    <physiologicalReaction direction="left-to-right" evidence="16">
        <dbReference type="Rhea" id="RHEA:44965"/>
    </physiologicalReaction>
</comment>
<keyword evidence="5" id="KW-0597">Phosphoprotein</keyword>
<keyword evidence="8" id="KW-0560">Oxidoreductase</keyword>
<dbReference type="AlphaFoldDB" id="A0A917BPL3"/>
<evidence type="ECO:0000256" key="9">
    <source>
        <dbReference type="ARBA" id="ARBA00023098"/>
    </source>
</evidence>
<comment type="catalytic activity">
    <reaction evidence="17">
        <text>(2E)-tetradecenoyl-CoA + NADPH + H(+) = tetradecanoyl-CoA + NADP(+)</text>
        <dbReference type="Rhea" id="RHEA:44968"/>
        <dbReference type="ChEBI" id="CHEBI:15378"/>
        <dbReference type="ChEBI" id="CHEBI:57385"/>
        <dbReference type="ChEBI" id="CHEBI:57783"/>
        <dbReference type="ChEBI" id="CHEBI:58349"/>
        <dbReference type="ChEBI" id="CHEBI:61405"/>
    </reaction>
    <physiologicalReaction direction="left-to-right" evidence="17">
        <dbReference type="Rhea" id="RHEA:44969"/>
    </physiologicalReaction>
</comment>
<evidence type="ECO:0000256" key="10">
    <source>
        <dbReference type="ARBA" id="ARBA00023140"/>
    </source>
</evidence>
<evidence type="ECO:0000256" key="7">
    <source>
        <dbReference type="ARBA" id="ARBA00022857"/>
    </source>
</evidence>
<dbReference type="GO" id="GO:0019166">
    <property type="term" value="F:trans-2-enoyl-CoA reductase (NADPH) activity"/>
    <property type="evidence" value="ECO:0007669"/>
    <property type="project" value="UniProtKB-EC"/>
</dbReference>
<dbReference type="InterPro" id="IPR036291">
    <property type="entry name" value="NAD(P)-bd_dom_sf"/>
</dbReference>
<evidence type="ECO:0000256" key="2">
    <source>
        <dbReference type="ARBA" id="ARBA00005189"/>
    </source>
</evidence>
<evidence type="ECO:0000256" key="21">
    <source>
        <dbReference type="ARBA" id="ARBA00049559"/>
    </source>
</evidence>
<comment type="catalytic activity">
    <reaction evidence="20">
        <text>(2E)-decenoyl-CoA + NADPH + H(+) = decanoyl-CoA + NADP(+)</text>
        <dbReference type="Rhea" id="RHEA:44960"/>
        <dbReference type="ChEBI" id="CHEBI:15378"/>
        <dbReference type="ChEBI" id="CHEBI:57783"/>
        <dbReference type="ChEBI" id="CHEBI:58349"/>
        <dbReference type="ChEBI" id="CHEBI:61406"/>
        <dbReference type="ChEBI" id="CHEBI:61430"/>
    </reaction>
    <physiologicalReaction direction="left-to-right" evidence="20">
        <dbReference type="Rhea" id="RHEA:44961"/>
    </physiologicalReaction>
</comment>
<evidence type="ECO:0000256" key="18">
    <source>
        <dbReference type="ARBA" id="ARBA00049108"/>
    </source>
</evidence>
<evidence type="ECO:0000256" key="13">
    <source>
        <dbReference type="ARBA" id="ARBA00038622"/>
    </source>
</evidence>
<dbReference type="Proteomes" id="UP000606044">
    <property type="component" value="Unassembled WGS sequence"/>
</dbReference>
<keyword evidence="24" id="KW-1185">Reference proteome</keyword>
<keyword evidence="11" id="KW-0275">Fatty acid biosynthesis</keyword>
<comment type="caution">
    <text evidence="23">The sequence shown here is derived from an EMBL/GenBank/DDBJ whole genome shotgun (WGS) entry which is preliminary data.</text>
</comment>
<evidence type="ECO:0000256" key="12">
    <source>
        <dbReference type="ARBA" id="ARBA00037124"/>
    </source>
</evidence>
<evidence type="ECO:0000259" key="22">
    <source>
        <dbReference type="SMART" id="SM00822"/>
    </source>
</evidence>
<keyword evidence="6" id="KW-0276">Fatty acid metabolism</keyword>
<reference evidence="23" key="1">
    <citation type="journal article" date="2014" name="Int. J. Syst. Evol. Microbiol.">
        <title>Complete genome sequence of Corynebacterium casei LMG S-19264T (=DSM 44701T), isolated from a smear-ripened cheese.</title>
        <authorList>
            <consortium name="US DOE Joint Genome Institute (JGI-PGF)"/>
            <person name="Walter F."/>
            <person name="Albersmeier A."/>
            <person name="Kalinowski J."/>
            <person name="Ruckert C."/>
        </authorList>
    </citation>
    <scope>NUCLEOTIDE SEQUENCE</scope>
    <source>
        <strain evidence="23">CCM 7897</strain>
    </source>
</reference>
<evidence type="ECO:0000256" key="19">
    <source>
        <dbReference type="ARBA" id="ARBA00049251"/>
    </source>
</evidence>
<keyword evidence="9" id="KW-0443">Lipid metabolism</keyword>
<organism evidence="23 24">
    <name type="scientific">Azorhizobium oxalatiphilum</name>
    <dbReference type="NCBI Taxonomy" id="980631"/>
    <lineage>
        <taxon>Bacteria</taxon>
        <taxon>Pseudomonadati</taxon>
        <taxon>Pseudomonadota</taxon>
        <taxon>Alphaproteobacteria</taxon>
        <taxon>Hyphomicrobiales</taxon>
        <taxon>Xanthobacteraceae</taxon>
        <taxon>Azorhizobium</taxon>
    </lineage>
</organism>
<evidence type="ECO:0000256" key="1">
    <source>
        <dbReference type="ARBA" id="ARBA00004275"/>
    </source>
</evidence>
<comment type="catalytic activity">
    <reaction evidence="21">
        <text>(2E)-octenoyl-CoA + NADPH + H(+) = octanoyl-CoA + NADP(+)</text>
        <dbReference type="Rhea" id="RHEA:44952"/>
        <dbReference type="ChEBI" id="CHEBI:15378"/>
        <dbReference type="ChEBI" id="CHEBI:57386"/>
        <dbReference type="ChEBI" id="CHEBI:57783"/>
        <dbReference type="ChEBI" id="CHEBI:58349"/>
        <dbReference type="ChEBI" id="CHEBI:62242"/>
    </reaction>
    <physiologicalReaction direction="left-to-right" evidence="21">
        <dbReference type="Rhea" id="RHEA:44953"/>
    </physiologicalReaction>
</comment>
<evidence type="ECO:0000256" key="8">
    <source>
        <dbReference type="ARBA" id="ARBA00023002"/>
    </source>
</evidence>
<dbReference type="InterPro" id="IPR057326">
    <property type="entry name" value="KR_dom"/>
</dbReference>
<evidence type="ECO:0000256" key="4">
    <source>
        <dbReference type="ARBA" id="ARBA00022516"/>
    </source>
</evidence>
<dbReference type="InterPro" id="IPR002347">
    <property type="entry name" value="SDR_fam"/>
</dbReference>
<evidence type="ECO:0000256" key="14">
    <source>
        <dbReference type="ARBA" id="ARBA00038849"/>
    </source>
</evidence>
<evidence type="ECO:0000256" key="6">
    <source>
        <dbReference type="ARBA" id="ARBA00022832"/>
    </source>
</evidence>
<comment type="function">
    <text evidence="12">Participates in chain elongation of fatty acids. Catalyzes the reduction of trans-2-enoyl-CoAs of varying chain lengths from 6:1 to 16:1, having maximum activity with 10:1 CoA. Has no 2,4-dienoyl-CoA reductase activity.</text>
</comment>
<name>A0A917BPL3_9HYPH</name>
<dbReference type="PRINTS" id="PR00081">
    <property type="entry name" value="GDHRDH"/>
</dbReference>
<accession>A0A917BPL3</accession>
<dbReference type="Gene3D" id="3.40.50.720">
    <property type="entry name" value="NAD(P)-binding Rossmann-like Domain"/>
    <property type="match status" value="1"/>
</dbReference>